<feature type="compositionally biased region" description="Low complexity" evidence="1">
    <location>
        <begin position="35"/>
        <end position="51"/>
    </location>
</feature>
<proteinExistence type="predicted"/>
<organism evidence="2 3">
    <name type="scientific">Diplocarpon coronariae</name>
    <dbReference type="NCBI Taxonomy" id="2795749"/>
    <lineage>
        <taxon>Eukaryota</taxon>
        <taxon>Fungi</taxon>
        <taxon>Dikarya</taxon>
        <taxon>Ascomycota</taxon>
        <taxon>Pezizomycotina</taxon>
        <taxon>Leotiomycetes</taxon>
        <taxon>Helotiales</taxon>
        <taxon>Drepanopezizaceae</taxon>
        <taxon>Diplocarpon</taxon>
    </lineage>
</organism>
<dbReference type="InParanoid" id="A0A218Z7U3"/>
<dbReference type="AlphaFoldDB" id="A0A218Z7U3"/>
<comment type="caution">
    <text evidence="2">The sequence shown here is derived from an EMBL/GenBank/DDBJ whole genome shotgun (WGS) entry which is preliminary data.</text>
</comment>
<keyword evidence="3" id="KW-1185">Reference proteome</keyword>
<gene>
    <name evidence="2" type="ORF">B2J93_5958</name>
</gene>
<dbReference type="OrthoDB" id="3545725at2759"/>
<protein>
    <submittedName>
        <fullName evidence="2">Uncharacterized protein</fullName>
    </submittedName>
</protein>
<dbReference type="EMBL" id="MZNU01000133">
    <property type="protein sequence ID" value="OWP04137.1"/>
    <property type="molecule type" value="Genomic_DNA"/>
</dbReference>
<sequence>MQPISFLKRHLSLHTRPPTSTPKKRQKKRSPTPESPGYSSSSGTRSKTASPRSESKPLSPIKATNTPLHTWDNAKCRSWLYDLCITTLKCTPKEADAKVLLFTGNGKTLYQKDKDYWRLVFGNYNGLGVYSILLRIEPPQPEEMEKVGLLRKLRNSI</sequence>
<name>A0A218Z7U3_9HELO</name>
<evidence type="ECO:0000313" key="2">
    <source>
        <dbReference type="EMBL" id="OWP04137.1"/>
    </source>
</evidence>
<evidence type="ECO:0000256" key="1">
    <source>
        <dbReference type="SAM" id="MobiDB-lite"/>
    </source>
</evidence>
<dbReference type="Proteomes" id="UP000242519">
    <property type="component" value="Unassembled WGS sequence"/>
</dbReference>
<evidence type="ECO:0000313" key="3">
    <source>
        <dbReference type="Proteomes" id="UP000242519"/>
    </source>
</evidence>
<reference evidence="2 3" key="1">
    <citation type="submission" date="2017-04" db="EMBL/GenBank/DDBJ databases">
        <title>Draft genome sequence of Marssonina coronaria NL1: causal agent of apple blotch.</title>
        <authorList>
            <person name="Cheng Q."/>
        </authorList>
    </citation>
    <scope>NUCLEOTIDE SEQUENCE [LARGE SCALE GENOMIC DNA]</scope>
    <source>
        <strain evidence="2 3">NL1</strain>
    </source>
</reference>
<accession>A0A218Z7U3</accession>
<feature type="region of interest" description="Disordered" evidence="1">
    <location>
        <begin position="1"/>
        <end position="68"/>
    </location>
</feature>